<accession>A0A2R3Z8L6</accession>
<dbReference type="OrthoDB" id="453470at2"/>
<evidence type="ECO:0000313" key="2">
    <source>
        <dbReference type="Proteomes" id="UP000241507"/>
    </source>
</evidence>
<reference evidence="2" key="1">
    <citation type="submission" date="2018-03" db="EMBL/GenBank/DDBJ databases">
        <title>Gramella fulva sp. nov., isolated from a dry surface of tidal flat.</title>
        <authorList>
            <person name="Hwang S.H."/>
            <person name="Hwang W.M."/>
            <person name="Kang K."/>
            <person name="Ahn T.-Y."/>
        </authorList>
    </citation>
    <scope>NUCLEOTIDE SEQUENCE [LARGE SCALE GENOMIC DNA]</scope>
    <source>
        <strain evidence="2">SH35</strain>
    </source>
</reference>
<dbReference type="RefSeq" id="WP_107013385.1">
    <property type="nucleotide sequence ID" value="NZ_CP028136.1"/>
</dbReference>
<keyword evidence="2" id="KW-1185">Reference proteome</keyword>
<name>A0A2R3Z8L6_9FLAO</name>
<proteinExistence type="predicted"/>
<dbReference type="KEGG" id="grs:C7S20_15835"/>
<evidence type="ECO:0000313" key="1">
    <source>
        <dbReference type="EMBL" id="AVR46613.1"/>
    </source>
</evidence>
<sequence>MSKKNYLGQKVLINYNKWVADREYQKLISEKLKLNFSDEGIYESVKIWSFLYRNTNLNPFG</sequence>
<dbReference type="EMBL" id="CP028136">
    <property type="protein sequence ID" value="AVR46613.1"/>
    <property type="molecule type" value="Genomic_DNA"/>
</dbReference>
<dbReference type="AlphaFoldDB" id="A0A2R3Z8L6"/>
<gene>
    <name evidence="1" type="ORF">C7S20_15835</name>
</gene>
<dbReference type="Proteomes" id="UP000241507">
    <property type="component" value="Chromosome"/>
</dbReference>
<protein>
    <submittedName>
        <fullName evidence="1">Uncharacterized protein</fullName>
    </submittedName>
</protein>
<organism evidence="1 2">
    <name type="scientific">Christiangramia fulva</name>
    <dbReference type="NCBI Taxonomy" id="2126553"/>
    <lineage>
        <taxon>Bacteria</taxon>
        <taxon>Pseudomonadati</taxon>
        <taxon>Bacteroidota</taxon>
        <taxon>Flavobacteriia</taxon>
        <taxon>Flavobacteriales</taxon>
        <taxon>Flavobacteriaceae</taxon>
        <taxon>Christiangramia</taxon>
    </lineage>
</organism>